<organism evidence="3 4">
    <name type="scientific">Aliarcobacter butzleri</name>
    <dbReference type="NCBI Taxonomy" id="28197"/>
    <lineage>
        <taxon>Bacteria</taxon>
        <taxon>Pseudomonadati</taxon>
        <taxon>Campylobacterota</taxon>
        <taxon>Epsilonproteobacteria</taxon>
        <taxon>Campylobacterales</taxon>
        <taxon>Arcobacteraceae</taxon>
        <taxon>Aliarcobacter</taxon>
    </lineage>
</organism>
<evidence type="ECO:0000313" key="3">
    <source>
        <dbReference type="EMBL" id="MDN5133092.1"/>
    </source>
</evidence>
<dbReference type="Pfam" id="PF09673">
    <property type="entry name" value="TrbC_Ftype"/>
    <property type="match status" value="1"/>
</dbReference>
<comment type="caution">
    <text evidence="3">The sequence shown here is derived from an EMBL/GenBank/DDBJ whole genome shotgun (WGS) entry which is preliminary data.</text>
</comment>
<reference evidence="3" key="2">
    <citation type="submission" date="2023-01" db="EMBL/GenBank/DDBJ databases">
        <authorList>
            <person name="Uljanovas D."/>
        </authorList>
    </citation>
    <scope>NUCLEOTIDE SEQUENCE</scope>
    <source>
        <strain evidence="3">H19</strain>
    </source>
</reference>
<keyword evidence="2" id="KW-0732">Signal</keyword>
<evidence type="ECO:0000256" key="2">
    <source>
        <dbReference type="SAM" id="SignalP"/>
    </source>
</evidence>
<dbReference type="Proteomes" id="UP001171508">
    <property type="component" value="Unassembled WGS sequence"/>
</dbReference>
<dbReference type="AlphaFoldDB" id="A0AAP4Q039"/>
<sequence length="298" mass="34527">MKTIKGLTMYFKTLSLVAFLLLSAQANEDKKELFNDKYLNSQKLDQYRDTNINTSSDFKISNIKEMTKISDETNTTTSTMIENSIKSNTLENEAQNLKEQIKSKDFQKKIVENEDYILHDKKINWQQHLGQYKNRTNTALEQLKDKGTISSELSSNQFLGNNEKLFIVISSTIPEHILKNYFEMLQKVNTDVTFVLRGTIGGIKEIKPTLEWIQKILTKGDNTRYEYNIMIEPRVVSKYKVEQTPAVLYVKNYNPSYTEESANEEHYIYYGAVDIDYALEKINSDVKSLGIEKIFGKI</sequence>
<protein>
    <submittedName>
        <fullName evidence="3">TrbC family F-type conjugative pilus assembly protein</fullName>
    </submittedName>
</protein>
<feature type="coiled-coil region" evidence="1">
    <location>
        <begin position="80"/>
        <end position="114"/>
    </location>
</feature>
<feature type="signal peptide" evidence="2">
    <location>
        <begin position="1"/>
        <end position="26"/>
    </location>
</feature>
<evidence type="ECO:0000256" key="1">
    <source>
        <dbReference type="SAM" id="Coils"/>
    </source>
</evidence>
<gene>
    <name evidence="3" type="ORF">PJV92_10200</name>
</gene>
<dbReference type="EMBL" id="JAQJJM010000029">
    <property type="protein sequence ID" value="MDN5133092.1"/>
    <property type="molecule type" value="Genomic_DNA"/>
</dbReference>
<proteinExistence type="predicted"/>
<accession>A0AAP4Q039</accession>
<feature type="chain" id="PRO_5042887254" evidence="2">
    <location>
        <begin position="27"/>
        <end position="298"/>
    </location>
</feature>
<reference evidence="3" key="1">
    <citation type="journal article" date="2023" name="Microorganisms">
        <title>Genomic Characterization of Arcobacter butzleri Strains Isolated from Various Sources in Lithuania.</title>
        <authorList>
            <person name="Uljanovas D."/>
            <person name="Golz G."/>
            <person name="Fleischmann S."/>
            <person name="Kudirkiene E."/>
            <person name="Kasetiene N."/>
            <person name="Grineviciene A."/>
            <person name="Tamuleviciene E."/>
            <person name="Aksomaitiene J."/>
            <person name="Alter T."/>
            <person name="Malakauskas M."/>
        </authorList>
    </citation>
    <scope>NUCLEOTIDE SEQUENCE</scope>
    <source>
        <strain evidence="3">H19</strain>
    </source>
</reference>
<dbReference type="InterPro" id="IPR019106">
    <property type="entry name" value="T4SS_TrbC"/>
</dbReference>
<name>A0AAP4Q039_9BACT</name>
<evidence type="ECO:0000313" key="4">
    <source>
        <dbReference type="Proteomes" id="UP001171508"/>
    </source>
</evidence>
<keyword evidence="1" id="KW-0175">Coiled coil</keyword>